<proteinExistence type="predicted"/>
<sequence>MIFIAFPLRNTGTKQCCSIVTSSIHPLSASLTFILLIDLGYKHQSVTLINSEELIFRILIHRKSTGYSEQKFVYSDQFEWSGGKIHGQRKGKGHQELVFPQSLSPLEPSSPSTLCSVLPSIQ</sequence>
<evidence type="ECO:0000313" key="2">
    <source>
        <dbReference type="Proteomes" id="UP000499080"/>
    </source>
</evidence>
<keyword evidence="2" id="KW-1185">Reference proteome</keyword>
<dbReference type="Proteomes" id="UP000499080">
    <property type="component" value="Unassembled WGS sequence"/>
</dbReference>
<reference evidence="1 2" key="1">
    <citation type="journal article" date="2019" name="Sci. Rep.">
        <title>Orb-weaving spider Araneus ventricosus genome elucidates the spidroin gene catalogue.</title>
        <authorList>
            <person name="Kono N."/>
            <person name="Nakamura H."/>
            <person name="Ohtoshi R."/>
            <person name="Moran D.A.P."/>
            <person name="Shinohara A."/>
            <person name="Yoshida Y."/>
            <person name="Fujiwara M."/>
            <person name="Mori M."/>
            <person name="Tomita M."/>
            <person name="Arakawa K."/>
        </authorList>
    </citation>
    <scope>NUCLEOTIDE SEQUENCE [LARGE SCALE GENOMIC DNA]</scope>
</reference>
<gene>
    <name evidence="1" type="ORF">AVEN_56802_1</name>
</gene>
<evidence type="ECO:0000313" key="1">
    <source>
        <dbReference type="EMBL" id="GBM98682.1"/>
    </source>
</evidence>
<dbReference type="EMBL" id="BGPR01004347">
    <property type="protein sequence ID" value="GBM98682.1"/>
    <property type="molecule type" value="Genomic_DNA"/>
</dbReference>
<accession>A0A4Y2KBI4</accession>
<organism evidence="1 2">
    <name type="scientific">Araneus ventricosus</name>
    <name type="common">Orbweaver spider</name>
    <name type="synonym">Epeira ventricosa</name>
    <dbReference type="NCBI Taxonomy" id="182803"/>
    <lineage>
        <taxon>Eukaryota</taxon>
        <taxon>Metazoa</taxon>
        <taxon>Ecdysozoa</taxon>
        <taxon>Arthropoda</taxon>
        <taxon>Chelicerata</taxon>
        <taxon>Arachnida</taxon>
        <taxon>Araneae</taxon>
        <taxon>Araneomorphae</taxon>
        <taxon>Entelegynae</taxon>
        <taxon>Araneoidea</taxon>
        <taxon>Araneidae</taxon>
        <taxon>Araneus</taxon>
    </lineage>
</organism>
<comment type="caution">
    <text evidence="1">The sequence shown here is derived from an EMBL/GenBank/DDBJ whole genome shotgun (WGS) entry which is preliminary data.</text>
</comment>
<name>A0A4Y2KBI4_ARAVE</name>
<dbReference type="AlphaFoldDB" id="A0A4Y2KBI4"/>
<protein>
    <submittedName>
        <fullName evidence="1">Uncharacterized protein</fullName>
    </submittedName>
</protein>